<proteinExistence type="predicted"/>
<accession>A0A0F9SWL6</accession>
<dbReference type="AlphaFoldDB" id="A0A0F9SWL6"/>
<name>A0A0F9SWL6_9ZZZZ</name>
<evidence type="ECO:0000256" key="1">
    <source>
        <dbReference type="SAM" id="MobiDB-lite"/>
    </source>
</evidence>
<feature type="compositionally biased region" description="Basic residues" evidence="1">
    <location>
        <begin position="211"/>
        <end position="225"/>
    </location>
</feature>
<organism evidence="2">
    <name type="scientific">marine sediment metagenome</name>
    <dbReference type="NCBI Taxonomy" id="412755"/>
    <lineage>
        <taxon>unclassified sequences</taxon>
        <taxon>metagenomes</taxon>
        <taxon>ecological metagenomes</taxon>
    </lineage>
</organism>
<dbReference type="EMBL" id="LAZR01000387">
    <property type="protein sequence ID" value="KKN71264.1"/>
    <property type="molecule type" value="Genomic_DNA"/>
</dbReference>
<evidence type="ECO:0000313" key="2">
    <source>
        <dbReference type="EMBL" id="KKN71264.1"/>
    </source>
</evidence>
<gene>
    <name evidence="2" type="ORF">LCGC14_0423070</name>
</gene>
<comment type="caution">
    <text evidence="2">The sequence shown here is derived from an EMBL/GenBank/DDBJ whole genome shotgun (WGS) entry which is preliminary data.</text>
</comment>
<protein>
    <submittedName>
        <fullName evidence="2">Uncharacterized protein</fullName>
    </submittedName>
</protein>
<feature type="compositionally biased region" description="Basic and acidic residues" evidence="1">
    <location>
        <begin position="200"/>
        <end position="209"/>
    </location>
</feature>
<sequence length="295" mass="32429">MGKLIDREGTFRTKNIVDGGLGQTSTGLPQLSLSLRADEIYDFDEKCWVPWDDVEEREITAYLVLVGKKDNEIFHCKAIEKALGWDGASLSSLNDIDYQNSGIQFTTKENEYDGNTTIQVAGINHYDAEPGRTVQKLDAAEVKGLDAKYAAFFRKRSGEKKPKTVGKPVVPVVKPKAAPPTDDQVAEAEDVPETTSLRSVSERASEAPPKKTAKPPKKTAKPKKATKADKCTQTEAWVACKKAAPESVTEQQLADLWLKTVEANAPDGDEDQLSPEGWANIRRIVVAQVKDDIPF</sequence>
<feature type="compositionally biased region" description="Low complexity" evidence="1">
    <location>
        <begin position="165"/>
        <end position="181"/>
    </location>
</feature>
<reference evidence="2" key="1">
    <citation type="journal article" date="2015" name="Nature">
        <title>Complex archaea that bridge the gap between prokaryotes and eukaryotes.</title>
        <authorList>
            <person name="Spang A."/>
            <person name="Saw J.H."/>
            <person name="Jorgensen S.L."/>
            <person name="Zaremba-Niedzwiedzka K."/>
            <person name="Martijn J."/>
            <person name="Lind A.E."/>
            <person name="van Eijk R."/>
            <person name="Schleper C."/>
            <person name="Guy L."/>
            <person name="Ettema T.J."/>
        </authorList>
    </citation>
    <scope>NUCLEOTIDE SEQUENCE</scope>
</reference>
<feature type="region of interest" description="Disordered" evidence="1">
    <location>
        <begin position="160"/>
        <end position="232"/>
    </location>
</feature>